<dbReference type="InterPro" id="IPR001544">
    <property type="entry name" value="Aminotrans_IV"/>
</dbReference>
<dbReference type="InterPro" id="IPR050571">
    <property type="entry name" value="Class-IV_PLP-Dep_Aminotrnsfr"/>
</dbReference>
<dbReference type="AlphaFoldDB" id="A0A917K8U7"/>
<dbReference type="GO" id="GO:0008153">
    <property type="term" value="P:4-aminobenzoate biosynthetic process"/>
    <property type="evidence" value="ECO:0007669"/>
    <property type="project" value="TreeGrafter"/>
</dbReference>
<accession>A0A917K8U7</accession>
<dbReference type="InterPro" id="IPR043132">
    <property type="entry name" value="BCAT-like_C"/>
</dbReference>
<dbReference type="GO" id="GO:0005829">
    <property type="term" value="C:cytosol"/>
    <property type="evidence" value="ECO:0007669"/>
    <property type="project" value="TreeGrafter"/>
</dbReference>
<evidence type="ECO:0000313" key="3">
    <source>
        <dbReference type="EMBL" id="GGJ04432.1"/>
    </source>
</evidence>
<dbReference type="GO" id="GO:0008483">
    <property type="term" value="F:transaminase activity"/>
    <property type="evidence" value="ECO:0007669"/>
    <property type="project" value="UniProtKB-KW"/>
</dbReference>
<dbReference type="Pfam" id="PF01063">
    <property type="entry name" value="Aminotran_4"/>
    <property type="match status" value="1"/>
</dbReference>
<gene>
    <name evidence="2" type="ORF">GCM10009545_18530</name>
    <name evidence="3" type="ORF">GCM10011581_46710</name>
</gene>
<dbReference type="Gene3D" id="3.30.470.10">
    <property type="match status" value="1"/>
</dbReference>
<organism evidence="3 4">
    <name type="scientific">Saccharopolyspora thermophila</name>
    <dbReference type="NCBI Taxonomy" id="89367"/>
    <lineage>
        <taxon>Bacteria</taxon>
        <taxon>Bacillati</taxon>
        <taxon>Actinomycetota</taxon>
        <taxon>Actinomycetes</taxon>
        <taxon>Pseudonocardiales</taxon>
        <taxon>Pseudonocardiaceae</taxon>
        <taxon>Saccharopolyspora</taxon>
    </lineage>
</organism>
<dbReference type="PANTHER" id="PTHR42743:SF2">
    <property type="entry name" value="AMINODEOXYCHORISMATE LYASE"/>
    <property type="match status" value="1"/>
</dbReference>
<keyword evidence="2" id="KW-0032">Aminotransferase</keyword>
<comment type="similarity">
    <text evidence="1">Belongs to the class-IV pyridoxal-phosphate-dependent aminotransferase family.</text>
</comment>
<protein>
    <submittedName>
        <fullName evidence="2">Aminotransferase class IV family protein</fullName>
    </submittedName>
</protein>
<evidence type="ECO:0000313" key="2">
    <source>
        <dbReference type="EMBL" id="GAA0516709.1"/>
    </source>
</evidence>
<dbReference type="GO" id="GO:0008696">
    <property type="term" value="F:4-amino-4-deoxychorismate lyase activity"/>
    <property type="evidence" value="ECO:0007669"/>
    <property type="project" value="TreeGrafter"/>
</dbReference>
<keyword evidence="5" id="KW-1185">Reference proteome</keyword>
<evidence type="ECO:0000256" key="1">
    <source>
        <dbReference type="ARBA" id="ARBA00009320"/>
    </source>
</evidence>
<dbReference type="NCBIfam" id="NF006734">
    <property type="entry name" value="PRK09266.1"/>
    <property type="match status" value="1"/>
</dbReference>
<dbReference type="EMBL" id="BAAAHC010000007">
    <property type="protein sequence ID" value="GAA0516709.1"/>
    <property type="molecule type" value="Genomic_DNA"/>
</dbReference>
<evidence type="ECO:0000313" key="5">
    <source>
        <dbReference type="Proteomes" id="UP001500220"/>
    </source>
</evidence>
<keyword evidence="2" id="KW-0808">Transferase</keyword>
<reference evidence="3 4" key="1">
    <citation type="journal article" date="2014" name="Int. J. Syst. Evol. Microbiol.">
        <title>Complete genome sequence of Corynebacterium casei LMG S-19264T (=DSM 44701T), isolated from a smear-ripened cheese.</title>
        <authorList>
            <consortium name="US DOE Joint Genome Institute (JGI-PGF)"/>
            <person name="Walter F."/>
            <person name="Albersmeier A."/>
            <person name="Kalinowski J."/>
            <person name="Ruckert C."/>
        </authorList>
    </citation>
    <scope>NUCLEOTIDE SEQUENCE [LARGE SCALE GENOMIC DNA]</scope>
    <source>
        <strain evidence="3 4">CGMCC 4.7206</strain>
    </source>
</reference>
<dbReference type="SUPFAM" id="SSF56752">
    <property type="entry name" value="D-aminoacid aminotransferase-like PLP-dependent enzymes"/>
    <property type="match status" value="1"/>
</dbReference>
<reference evidence="2" key="4">
    <citation type="submission" date="2023-12" db="EMBL/GenBank/DDBJ databases">
        <authorList>
            <person name="Sun Q."/>
            <person name="Inoue M."/>
        </authorList>
    </citation>
    <scope>NUCLEOTIDE SEQUENCE</scope>
    <source>
        <strain evidence="2">JCM 10664</strain>
    </source>
</reference>
<dbReference type="Proteomes" id="UP001500220">
    <property type="component" value="Unassembled WGS sequence"/>
</dbReference>
<reference evidence="3" key="3">
    <citation type="submission" date="2020-09" db="EMBL/GenBank/DDBJ databases">
        <authorList>
            <person name="Sun Q."/>
            <person name="Zhou Y."/>
        </authorList>
    </citation>
    <scope>NUCLEOTIDE SEQUENCE</scope>
    <source>
        <strain evidence="3">CGMCC 4.7206</strain>
    </source>
</reference>
<proteinExistence type="inferred from homology"/>
<dbReference type="InterPro" id="IPR036038">
    <property type="entry name" value="Aminotransferase-like"/>
</dbReference>
<dbReference type="Gene3D" id="3.20.10.10">
    <property type="entry name" value="D-amino Acid Aminotransferase, subunit A, domain 2"/>
    <property type="match status" value="1"/>
</dbReference>
<dbReference type="PANTHER" id="PTHR42743">
    <property type="entry name" value="AMINO-ACID AMINOTRANSFERASE"/>
    <property type="match status" value="1"/>
</dbReference>
<name>A0A917K8U7_9PSEU</name>
<sequence>MTGAEGGKLPGVELNGAPATLDQIRALALTNYGHFTSMLVEANRVRGLSLHMERLARDCRRLFGVELDTDRVRRYVRQAVAGGVQPIVARVTVYDPAINLGTVGSDAHPSILVTTRPAARAQPEPWRLTAVSYRRDEPAVKHVGLFGALMHRRAAQRAGFDDVLFVNPDGTISELATSNIGFVRAGEIVWPRSEFLVGVTMMLLRQASDGPVATEPLTLADLSHMDAAFATNAATGVRPVRSVDGTEWPVDHPVLGELRARYAAIPPECL</sequence>
<dbReference type="Proteomes" id="UP000597989">
    <property type="component" value="Unassembled WGS sequence"/>
</dbReference>
<dbReference type="InterPro" id="IPR043131">
    <property type="entry name" value="BCAT-like_N"/>
</dbReference>
<evidence type="ECO:0000313" key="4">
    <source>
        <dbReference type="Proteomes" id="UP000597989"/>
    </source>
</evidence>
<dbReference type="EMBL" id="BMMT01000022">
    <property type="protein sequence ID" value="GGJ04432.1"/>
    <property type="molecule type" value="Genomic_DNA"/>
</dbReference>
<reference evidence="2 5" key="2">
    <citation type="journal article" date="2019" name="Int. J. Syst. Evol. Microbiol.">
        <title>The Global Catalogue of Microorganisms (GCM) 10K type strain sequencing project: providing services to taxonomists for standard genome sequencing and annotation.</title>
        <authorList>
            <consortium name="The Broad Institute Genomics Platform"/>
            <consortium name="The Broad Institute Genome Sequencing Center for Infectious Disease"/>
            <person name="Wu L."/>
            <person name="Ma J."/>
        </authorList>
    </citation>
    <scope>NUCLEOTIDE SEQUENCE [LARGE SCALE GENOMIC DNA]</scope>
    <source>
        <strain evidence="2 5">JCM 10664</strain>
    </source>
</reference>
<comment type="caution">
    <text evidence="3">The sequence shown here is derived from an EMBL/GenBank/DDBJ whole genome shotgun (WGS) entry which is preliminary data.</text>
</comment>